<evidence type="ECO:0000313" key="7">
    <source>
        <dbReference type="Proteomes" id="UP001151071"/>
    </source>
</evidence>
<dbReference type="GO" id="GO:0005829">
    <property type="term" value="C:cytosol"/>
    <property type="evidence" value="ECO:0007669"/>
    <property type="project" value="TreeGrafter"/>
</dbReference>
<comment type="caution">
    <text evidence="6">The sequence shown here is derived from an EMBL/GenBank/DDBJ whole genome shotgun (WGS) entry which is preliminary data.</text>
</comment>
<evidence type="ECO:0000256" key="5">
    <source>
        <dbReference type="HAMAP-Rule" id="MF_00167"/>
    </source>
</evidence>
<keyword evidence="5" id="KW-1005">Bacterial flagellum biogenesis</keyword>
<evidence type="ECO:0000256" key="3">
    <source>
        <dbReference type="ARBA" id="ARBA00022845"/>
    </source>
</evidence>
<dbReference type="PANTHER" id="PTHR34984">
    <property type="entry name" value="CARBON STORAGE REGULATOR"/>
    <property type="match status" value="1"/>
</dbReference>
<comment type="subunit">
    <text evidence="5">Homodimer; the beta-strands of each monomer intercalate to form a hydrophobic core, while the alpha-helices form wings that extend away from the core.</text>
</comment>
<evidence type="ECO:0000256" key="1">
    <source>
        <dbReference type="ARBA" id="ARBA00022490"/>
    </source>
</evidence>
<dbReference type="InterPro" id="IPR003751">
    <property type="entry name" value="CsrA"/>
</dbReference>
<dbReference type="NCBIfam" id="NF002469">
    <property type="entry name" value="PRK01712.1"/>
    <property type="match status" value="1"/>
</dbReference>
<comment type="subcellular location">
    <subcellularLocation>
        <location evidence="5">Cytoplasm</location>
    </subcellularLocation>
</comment>
<dbReference type="AlphaFoldDB" id="A0A9X3TPF8"/>
<protein>
    <recommendedName>
        <fullName evidence="5">Translational regulator CsrA</fullName>
    </recommendedName>
</protein>
<accession>A0A9X3TPF8</accession>
<dbReference type="InterPro" id="IPR036107">
    <property type="entry name" value="CsrA_sf"/>
</dbReference>
<sequence length="80" mass="9208">MLVLSRKKNESIMIGEEIEVKVVSIEGDIVRIGIEAPREVGVYRKEIYITIKEENEQASQHKVDWDVLKRLVNIEKTDGV</sequence>
<dbReference type="GO" id="GO:1902208">
    <property type="term" value="P:regulation of bacterial-type flagellum assembly"/>
    <property type="evidence" value="ECO:0007669"/>
    <property type="project" value="UniProtKB-UniRule"/>
</dbReference>
<keyword evidence="2 5" id="KW-0678">Repressor</keyword>
<dbReference type="Gene3D" id="2.60.40.4380">
    <property type="entry name" value="Translational regulator CsrA"/>
    <property type="match status" value="1"/>
</dbReference>
<dbReference type="GO" id="GO:0044781">
    <property type="term" value="P:bacterial-type flagellum organization"/>
    <property type="evidence" value="ECO:0007669"/>
    <property type="project" value="UniProtKB-KW"/>
</dbReference>
<dbReference type="SUPFAM" id="SSF117130">
    <property type="entry name" value="CsrA-like"/>
    <property type="match status" value="1"/>
</dbReference>
<reference evidence="6" key="1">
    <citation type="submission" date="2022-12" db="EMBL/GenBank/DDBJ databases">
        <title>Draft genome sequence of the thermophilic strain Brevibacillus thermoruber HT42, isolated from Los Humeros, Puebla, Mexico, with biotechnological potential.</title>
        <authorList>
            <person name="Lara Sanchez J."/>
            <person name="Solis Palacios R."/>
            <person name="Bustos Baena A.S."/>
            <person name="Ruz Baez A.E."/>
            <person name="Espinosa Luna G."/>
            <person name="Oliart Ros R.M."/>
        </authorList>
    </citation>
    <scope>NUCLEOTIDE SEQUENCE</scope>
    <source>
        <strain evidence="6">HT42</strain>
    </source>
</reference>
<dbReference type="GO" id="GO:0048027">
    <property type="term" value="F:mRNA 5'-UTR binding"/>
    <property type="evidence" value="ECO:0007669"/>
    <property type="project" value="UniProtKB-UniRule"/>
</dbReference>
<dbReference type="Proteomes" id="UP001151071">
    <property type="component" value="Unassembled WGS sequence"/>
</dbReference>
<proteinExistence type="inferred from homology"/>
<evidence type="ECO:0000256" key="2">
    <source>
        <dbReference type="ARBA" id="ARBA00022491"/>
    </source>
</evidence>
<dbReference type="RefSeq" id="WP_271139847.1">
    <property type="nucleotide sequence ID" value="NZ_JAPYYP010000006.1"/>
</dbReference>
<dbReference type="EMBL" id="JAPYYP010000006">
    <property type="protein sequence ID" value="MDA5108073.1"/>
    <property type="molecule type" value="Genomic_DNA"/>
</dbReference>
<dbReference type="HAMAP" id="MF_00167">
    <property type="entry name" value="CsrA"/>
    <property type="match status" value="1"/>
</dbReference>
<evidence type="ECO:0000256" key="4">
    <source>
        <dbReference type="ARBA" id="ARBA00022884"/>
    </source>
</evidence>
<dbReference type="FunFam" id="2.60.40.4380:FF:000002">
    <property type="entry name" value="Translational regulator CsrA"/>
    <property type="match status" value="1"/>
</dbReference>
<evidence type="ECO:0000313" key="6">
    <source>
        <dbReference type="EMBL" id="MDA5108073.1"/>
    </source>
</evidence>
<dbReference type="GO" id="GO:0006402">
    <property type="term" value="P:mRNA catabolic process"/>
    <property type="evidence" value="ECO:0007669"/>
    <property type="project" value="InterPro"/>
</dbReference>
<organism evidence="6 7">
    <name type="scientific">Brevibacillus thermoruber</name>
    <dbReference type="NCBI Taxonomy" id="33942"/>
    <lineage>
        <taxon>Bacteria</taxon>
        <taxon>Bacillati</taxon>
        <taxon>Bacillota</taxon>
        <taxon>Bacilli</taxon>
        <taxon>Bacillales</taxon>
        <taxon>Paenibacillaceae</taxon>
        <taxon>Brevibacillus</taxon>
    </lineage>
</organism>
<keyword evidence="1 5" id="KW-0963">Cytoplasm</keyword>
<dbReference type="PANTHER" id="PTHR34984:SF1">
    <property type="entry name" value="CARBON STORAGE REGULATOR"/>
    <property type="match status" value="1"/>
</dbReference>
<dbReference type="GO" id="GO:0045947">
    <property type="term" value="P:negative regulation of translational initiation"/>
    <property type="evidence" value="ECO:0007669"/>
    <property type="project" value="UniProtKB-UniRule"/>
</dbReference>
<name>A0A9X3TPF8_9BACL</name>
<keyword evidence="4 5" id="KW-0694">RNA-binding</keyword>
<dbReference type="GO" id="GO:0006109">
    <property type="term" value="P:regulation of carbohydrate metabolic process"/>
    <property type="evidence" value="ECO:0007669"/>
    <property type="project" value="InterPro"/>
</dbReference>
<dbReference type="NCBIfam" id="TIGR00202">
    <property type="entry name" value="csrA"/>
    <property type="match status" value="1"/>
</dbReference>
<dbReference type="Pfam" id="PF02599">
    <property type="entry name" value="CsrA"/>
    <property type="match status" value="1"/>
</dbReference>
<comment type="similarity">
    <text evidence="5">Belongs to the CsrA/RsmA family.</text>
</comment>
<keyword evidence="3 5" id="KW-0810">Translation regulation</keyword>
<keyword evidence="7" id="KW-1185">Reference proteome</keyword>
<gene>
    <name evidence="5 6" type="primary">csrA</name>
    <name evidence="6" type="ORF">O3V59_06860</name>
</gene>
<comment type="function">
    <text evidence="5">A translational regulator that binds mRNA to regulate translation initiation and/or mRNA stability. Usually binds in the 5'-UTR at or near the Shine-Dalgarno sequence preventing ribosome-binding, thus repressing translation. Its main target seems to be the major flagellin gene, while its function is anatagonized by FliW.</text>
</comment>